<feature type="transmembrane region" description="Helical" evidence="8">
    <location>
        <begin position="223"/>
        <end position="246"/>
    </location>
</feature>
<dbReference type="GO" id="GO:0005886">
    <property type="term" value="C:plasma membrane"/>
    <property type="evidence" value="ECO:0007669"/>
    <property type="project" value="UniProtKB-SubCell"/>
</dbReference>
<evidence type="ECO:0000313" key="9">
    <source>
        <dbReference type="EMBL" id="NBG66818.1"/>
    </source>
</evidence>
<evidence type="ECO:0000256" key="7">
    <source>
        <dbReference type="ARBA" id="ARBA00023136"/>
    </source>
</evidence>
<evidence type="ECO:0000256" key="5">
    <source>
        <dbReference type="ARBA" id="ARBA00022989"/>
    </source>
</evidence>
<feature type="transmembrane region" description="Helical" evidence="8">
    <location>
        <begin position="342"/>
        <end position="367"/>
    </location>
</feature>
<keyword evidence="4 8" id="KW-0812">Transmembrane</keyword>
<sequence length="610" mass="67746">MGIQEFREKINLRLYKSKGLVNRIMKIGVFVASIVALATLVYYYGFPQTDSSKSYLIGIFKSTFVVYILNYIIQFIYDFEPIDFLKRTWVEGMVMLFLVVEGISYNLFDHLLISSFFTNLGFANVGEYTNLLIQLYFLIVVWYEIGKGSNILPRLKINPSGLFLGIFVCIIIAGAGLLMLPEMTTIEGGMSFIDAIFTATSAATVTGLAVQDTALFFTFKGQMIIMLLIKFGGLNVIAFGSFIALFSKFGVGVKQHSVIEDFFNKNNLMSARGMLAKVIIWSLFIEILGAVLTFFAWSPDIPFKSVNEKIFFSIFHSISALNSAGFSLFSDGLHEEIVRDNYLVHNIMCILLFLGALGFMAIFDIFSIKRIRERIKMPWKSLEFATKISLYFSLGLVLVGAFFFYIFEGNYSLKGQTNVLENISHSIFQSVTTRSGGLNTVDISALSLPTVVVFMFLMFIGGASSSTGGGIKTSTFAIIWAATISTIKNKKRTELFSYNIQGNLVLRAYSVFLFFAIGLLLGCFGLAYTETSLIESGSFTFIDIIFEEVSAYGTVGLSRGVTSSLSMWGKVILVLSMFAGRVGMLTVAYAFTKESLSTNYKFADGHTMVG</sequence>
<comment type="caution">
    <text evidence="9">The sequence shown here is derived from an EMBL/GenBank/DDBJ whole genome shotgun (WGS) entry which is preliminary data.</text>
</comment>
<evidence type="ECO:0000256" key="6">
    <source>
        <dbReference type="ARBA" id="ARBA00023065"/>
    </source>
</evidence>
<dbReference type="AlphaFoldDB" id="A0A6N9NJG0"/>
<dbReference type="Proteomes" id="UP000470771">
    <property type="component" value="Unassembled WGS sequence"/>
</dbReference>
<keyword evidence="5 8" id="KW-1133">Transmembrane helix</keyword>
<keyword evidence="10" id="KW-1185">Reference proteome</keyword>
<evidence type="ECO:0000256" key="2">
    <source>
        <dbReference type="ARBA" id="ARBA00022448"/>
    </source>
</evidence>
<feature type="transmembrane region" description="Helical" evidence="8">
    <location>
        <begin position="55"/>
        <end position="77"/>
    </location>
</feature>
<evidence type="ECO:0000313" key="10">
    <source>
        <dbReference type="Proteomes" id="UP000470771"/>
    </source>
</evidence>
<evidence type="ECO:0000256" key="8">
    <source>
        <dbReference type="SAM" id="Phobius"/>
    </source>
</evidence>
<dbReference type="GO" id="GO:0008324">
    <property type="term" value="F:monoatomic cation transmembrane transporter activity"/>
    <property type="evidence" value="ECO:0007669"/>
    <property type="project" value="InterPro"/>
</dbReference>
<dbReference type="Pfam" id="PF02386">
    <property type="entry name" value="TrkH"/>
    <property type="match status" value="1"/>
</dbReference>
<dbReference type="RefSeq" id="WP_160633775.1">
    <property type="nucleotide sequence ID" value="NZ_WWNE01000011.1"/>
</dbReference>
<dbReference type="InterPro" id="IPR003445">
    <property type="entry name" value="Cat_transpt"/>
</dbReference>
<keyword evidence="6" id="KW-0406">Ion transport</keyword>
<gene>
    <name evidence="9" type="ORF">GQN54_11890</name>
</gene>
<accession>A0A6N9NJG0</accession>
<feature type="transmembrane region" description="Helical" evidence="8">
    <location>
        <begin position="567"/>
        <end position="591"/>
    </location>
</feature>
<evidence type="ECO:0000256" key="3">
    <source>
        <dbReference type="ARBA" id="ARBA00022475"/>
    </source>
</evidence>
<evidence type="ECO:0000256" key="1">
    <source>
        <dbReference type="ARBA" id="ARBA00004651"/>
    </source>
</evidence>
<evidence type="ECO:0000256" key="4">
    <source>
        <dbReference type="ARBA" id="ARBA00022692"/>
    </source>
</evidence>
<feature type="transmembrane region" description="Helical" evidence="8">
    <location>
        <begin position="451"/>
        <end position="483"/>
    </location>
</feature>
<feature type="transmembrane region" description="Helical" evidence="8">
    <location>
        <begin position="128"/>
        <end position="145"/>
    </location>
</feature>
<keyword evidence="7 8" id="KW-0472">Membrane</keyword>
<feature type="transmembrane region" description="Helical" evidence="8">
    <location>
        <begin position="157"/>
        <end position="180"/>
    </location>
</feature>
<dbReference type="GO" id="GO:0030001">
    <property type="term" value="P:metal ion transport"/>
    <property type="evidence" value="ECO:0007669"/>
    <property type="project" value="UniProtKB-ARBA"/>
</dbReference>
<keyword evidence="2" id="KW-0813">Transport</keyword>
<feature type="transmembrane region" description="Helical" evidence="8">
    <location>
        <begin position="20"/>
        <end position="43"/>
    </location>
</feature>
<dbReference type="PANTHER" id="PTHR32024:SF1">
    <property type="entry name" value="KTR SYSTEM POTASSIUM UPTAKE PROTEIN B"/>
    <property type="match status" value="1"/>
</dbReference>
<feature type="transmembrane region" description="Helical" evidence="8">
    <location>
        <begin position="89"/>
        <end position="108"/>
    </location>
</feature>
<feature type="transmembrane region" description="Helical" evidence="8">
    <location>
        <begin position="192"/>
        <end position="211"/>
    </location>
</feature>
<reference evidence="9 10" key="1">
    <citation type="submission" date="2019-12" db="EMBL/GenBank/DDBJ databases">
        <authorList>
            <person name="Zhao J."/>
        </authorList>
    </citation>
    <scope>NUCLEOTIDE SEQUENCE [LARGE SCALE GENOMIC DNA]</scope>
    <source>
        <strain evidence="9 10">S-15</strain>
    </source>
</reference>
<feature type="transmembrane region" description="Helical" evidence="8">
    <location>
        <begin position="310"/>
        <end position="330"/>
    </location>
</feature>
<name>A0A6N9NJG0_9FLAO</name>
<feature type="transmembrane region" description="Helical" evidence="8">
    <location>
        <begin position="278"/>
        <end position="298"/>
    </location>
</feature>
<dbReference type="PANTHER" id="PTHR32024">
    <property type="entry name" value="TRK SYSTEM POTASSIUM UPTAKE PROTEIN TRKG-RELATED"/>
    <property type="match status" value="1"/>
</dbReference>
<dbReference type="EMBL" id="WWNE01000011">
    <property type="protein sequence ID" value="NBG66818.1"/>
    <property type="molecule type" value="Genomic_DNA"/>
</dbReference>
<proteinExistence type="predicted"/>
<keyword evidence="3" id="KW-1003">Cell membrane</keyword>
<protein>
    <submittedName>
        <fullName evidence="9">ATPase</fullName>
    </submittedName>
</protein>
<comment type="subcellular location">
    <subcellularLocation>
        <location evidence="1">Cell membrane</location>
        <topology evidence="1">Multi-pass membrane protein</topology>
    </subcellularLocation>
</comment>
<feature type="transmembrane region" description="Helical" evidence="8">
    <location>
        <begin position="388"/>
        <end position="407"/>
    </location>
</feature>
<organism evidence="9 10">
    <name type="scientific">Acidiluteibacter ferrifornacis</name>
    <dbReference type="NCBI Taxonomy" id="2692424"/>
    <lineage>
        <taxon>Bacteria</taxon>
        <taxon>Pseudomonadati</taxon>
        <taxon>Bacteroidota</taxon>
        <taxon>Flavobacteriia</taxon>
        <taxon>Flavobacteriales</taxon>
        <taxon>Cryomorphaceae</taxon>
        <taxon>Acidiluteibacter</taxon>
    </lineage>
</organism>
<feature type="transmembrane region" description="Helical" evidence="8">
    <location>
        <begin position="504"/>
        <end position="528"/>
    </location>
</feature>